<feature type="non-terminal residue" evidence="2">
    <location>
        <position position="1"/>
    </location>
</feature>
<sequence length="82" mass="9563">IDNIFKNLRSNNHSVITINLHSSLVNFPGGLNLLGFELLEDYLNYLLNLDSVQIFSWIIWSSIGYGLMFLTYRKIKKQIDKE</sequence>
<dbReference type="EMBL" id="BART01036215">
    <property type="protein sequence ID" value="GAH08696.1"/>
    <property type="molecule type" value="Genomic_DNA"/>
</dbReference>
<keyword evidence="1" id="KW-0472">Membrane</keyword>
<accession>X1CJX5</accession>
<comment type="caution">
    <text evidence="2">The sequence shown here is derived from an EMBL/GenBank/DDBJ whole genome shotgun (WGS) entry which is preliminary data.</text>
</comment>
<proteinExistence type="predicted"/>
<keyword evidence="1" id="KW-0812">Transmembrane</keyword>
<reference evidence="2" key="1">
    <citation type="journal article" date="2014" name="Front. Microbiol.">
        <title>High frequency of phylogenetically diverse reductive dehalogenase-homologous genes in deep subseafloor sedimentary metagenomes.</title>
        <authorList>
            <person name="Kawai M."/>
            <person name="Futagami T."/>
            <person name="Toyoda A."/>
            <person name="Takaki Y."/>
            <person name="Nishi S."/>
            <person name="Hori S."/>
            <person name="Arai W."/>
            <person name="Tsubouchi T."/>
            <person name="Morono Y."/>
            <person name="Uchiyama I."/>
            <person name="Ito T."/>
            <person name="Fujiyama A."/>
            <person name="Inagaki F."/>
            <person name="Takami H."/>
        </authorList>
    </citation>
    <scope>NUCLEOTIDE SEQUENCE</scope>
    <source>
        <strain evidence="2">Expedition CK06-06</strain>
    </source>
</reference>
<gene>
    <name evidence="2" type="ORF">S01H4_61172</name>
</gene>
<name>X1CJX5_9ZZZZ</name>
<keyword evidence="1" id="KW-1133">Transmembrane helix</keyword>
<evidence type="ECO:0000256" key="1">
    <source>
        <dbReference type="SAM" id="Phobius"/>
    </source>
</evidence>
<dbReference type="AlphaFoldDB" id="X1CJX5"/>
<organism evidence="2">
    <name type="scientific">marine sediment metagenome</name>
    <dbReference type="NCBI Taxonomy" id="412755"/>
    <lineage>
        <taxon>unclassified sequences</taxon>
        <taxon>metagenomes</taxon>
        <taxon>ecological metagenomes</taxon>
    </lineage>
</organism>
<feature type="transmembrane region" description="Helical" evidence="1">
    <location>
        <begin position="54"/>
        <end position="72"/>
    </location>
</feature>
<protein>
    <submittedName>
        <fullName evidence="2">Uncharacterized protein</fullName>
    </submittedName>
</protein>
<evidence type="ECO:0000313" key="2">
    <source>
        <dbReference type="EMBL" id="GAH08696.1"/>
    </source>
</evidence>